<dbReference type="Proteomes" id="UP000528286">
    <property type="component" value="Unassembled WGS sequence"/>
</dbReference>
<reference evidence="2 3" key="1">
    <citation type="submission" date="2020-08" db="EMBL/GenBank/DDBJ databases">
        <title>Genomic Encyclopedia of Type Strains, Phase IV (KMG-IV): sequencing the most valuable type-strain genomes for metagenomic binning, comparative biology and taxonomic classification.</title>
        <authorList>
            <person name="Goeker M."/>
        </authorList>
    </citation>
    <scope>NUCLEOTIDE SEQUENCE [LARGE SCALE GENOMIC DNA]</scope>
    <source>
        <strain evidence="2 3">DSM 29853</strain>
    </source>
</reference>
<proteinExistence type="predicted"/>
<dbReference type="EMBL" id="JACIEZ010000002">
    <property type="protein sequence ID" value="MBB4064067.1"/>
    <property type="molecule type" value="Genomic_DNA"/>
</dbReference>
<name>A0A7W6J4T4_9HYPH</name>
<dbReference type="SUPFAM" id="SSF53098">
    <property type="entry name" value="Ribonuclease H-like"/>
    <property type="match status" value="1"/>
</dbReference>
<dbReference type="AlphaFoldDB" id="A0A7W6J4T4"/>
<feature type="domain" description="3'-5' exoribonuclease Rv2179c-like" evidence="1">
    <location>
        <begin position="22"/>
        <end position="197"/>
    </location>
</feature>
<dbReference type="InterPro" id="IPR012337">
    <property type="entry name" value="RNaseH-like_sf"/>
</dbReference>
<dbReference type="Gene3D" id="3.30.420.10">
    <property type="entry name" value="Ribonuclease H-like superfamily/Ribonuclease H"/>
    <property type="match status" value="1"/>
</dbReference>
<gene>
    <name evidence="2" type="ORF">GGR23_001244</name>
</gene>
<evidence type="ECO:0000313" key="3">
    <source>
        <dbReference type="Proteomes" id="UP000528286"/>
    </source>
</evidence>
<accession>A0A7W6J4T4</accession>
<comment type="caution">
    <text evidence="2">The sequence shown here is derived from an EMBL/GenBank/DDBJ whole genome shotgun (WGS) entry which is preliminary data.</text>
</comment>
<dbReference type="RefSeq" id="WP_183365308.1">
    <property type="nucleotide sequence ID" value="NZ_JACIEZ010000002.1"/>
</dbReference>
<keyword evidence="3" id="KW-1185">Reference proteome</keyword>
<dbReference type="InterPro" id="IPR036397">
    <property type="entry name" value="RNaseH_sf"/>
</dbReference>
<dbReference type="Pfam" id="PF16473">
    <property type="entry name" value="Rv2179c-like"/>
    <property type="match status" value="1"/>
</dbReference>
<dbReference type="InterPro" id="IPR033390">
    <property type="entry name" value="Rv2179c-like"/>
</dbReference>
<dbReference type="GO" id="GO:0003676">
    <property type="term" value="F:nucleic acid binding"/>
    <property type="evidence" value="ECO:0007669"/>
    <property type="project" value="InterPro"/>
</dbReference>
<evidence type="ECO:0000259" key="1">
    <source>
        <dbReference type="Pfam" id="PF16473"/>
    </source>
</evidence>
<organism evidence="2 3">
    <name type="scientific">Gellertiella hungarica</name>
    <dbReference type="NCBI Taxonomy" id="1572859"/>
    <lineage>
        <taxon>Bacteria</taxon>
        <taxon>Pseudomonadati</taxon>
        <taxon>Pseudomonadota</taxon>
        <taxon>Alphaproteobacteria</taxon>
        <taxon>Hyphomicrobiales</taxon>
        <taxon>Rhizobiaceae</taxon>
        <taxon>Gellertiella</taxon>
    </lineage>
</organism>
<protein>
    <recommendedName>
        <fullName evidence="1">3'-5' exoribonuclease Rv2179c-like domain-containing protein</fullName>
    </recommendedName>
</protein>
<evidence type="ECO:0000313" key="2">
    <source>
        <dbReference type="EMBL" id="MBB4064067.1"/>
    </source>
</evidence>
<sequence>MYQLTVGDIHATIHSGRSVATDFMIDIETLGTRAGCAILSIGAVSFDPRAPFSLEHQEMSLETQFFARIDLQTCVDRGLFVDPKTEAWWQQQSDEARAEAFGGKADLRDALTALSSWMSTAAPGDECGTTSARVWSHGMDFDQPILNHAYAACGLQKPWAYNAGRDTRTVLDLGGVQHKGVLHRAVDDCLAQISAVRRAFDNLGLSEMKKVAA</sequence>